<gene>
    <name evidence="2" type="ORF">HNP38_002147</name>
</gene>
<sequence>MYTFTVLPSLIIVTFIIVTLYKHYIRKQNQNLRESFGFVLFFVAIWSMIYYFVFS</sequence>
<organism evidence="2 3">
    <name type="scientific">Chryseobacterium defluvii</name>
    <dbReference type="NCBI Taxonomy" id="160396"/>
    <lineage>
        <taxon>Bacteria</taxon>
        <taxon>Pseudomonadati</taxon>
        <taxon>Bacteroidota</taxon>
        <taxon>Flavobacteriia</taxon>
        <taxon>Flavobacteriales</taxon>
        <taxon>Weeksellaceae</taxon>
        <taxon>Chryseobacterium group</taxon>
        <taxon>Chryseobacterium</taxon>
    </lineage>
</organism>
<name>A0A840KBR3_9FLAO</name>
<dbReference type="Proteomes" id="UP000592180">
    <property type="component" value="Unassembled WGS sequence"/>
</dbReference>
<proteinExistence type="predicted"/>
<reference evidence="2 3" key="1">
    <citation type="submission" date="2020-08" db="EMBL/GenBank/DDBJ databases">
        <title>Functional genomics of gut bacteria from endangered species of beetles.</title>
        <authorList>
            <person name="Carlos-Shanley C."/>
        </authorList>
    </citation>
    <scope>NUCLEOTIDE SEQUENCE [LARGE SCALE GENOMIC DNA]</scope>
    <source>
        <strain evidence="2 3">S00151</strain>
    </source>
</reference>
<keyword evidence="1" id="KW-0472">Membrane</keyword>
<dbReference type="AlphaFoldDB" id="A0A840KBR3"/>
<evidence type="ECO:0000313" key="2">
    <source>
        <dbReference type="EMBL" id="MBB4806851.1"/>
    </source>
</evidence>
<feature type="transmembrane region" description="Helical" evidence="1">
    <location>
        <begin position="6"/>
        <end position="24"/>
    </location>
</feature>
<evidence type="ECO:0000256" key="1">
    <source>
        <dbReference type="SAM" id="Phobius"/>
    </source>
</evidence>
<protein>
    <submittedName>
        <fullName evidence="2">Uncharacterized protein</fullName>
    </submittedName>
</protein>
<keyword evidence="1" id="KW-0812">Transmembrane</keyword>
<feature type="transmembrane region" description="Helical" evidence="1">
    <location>
        <begin position="36"/>
        <end position="54"/>
    </location>
</feature>
<keyword evidence="3" id="KW-1185">Reference proteome</keyword>
<comment type="caution">
    <text evidence="2">The sequence shown here is derived from an EMBL/GenBank/DDBJ whole genome shotgun (WGS) entry which is preliminary data.</text>
</comment>
<dbReference type="RefSeq" id="WP_228461034.1">
    <property type="nucleotide sequence ID" value="NZ_JACHLE010000002.1"/>
</dbReference>
<keyword evidence="1" id="KW-1133">Transmembrane helix</keyword>
<accession>A0A840KBR3</accession>
<dbReference type="EMBL" id="JACHLE010000002">
    <property type="protein sequence ID" value="MBB4806851.1"/>
    <property type="molecule type" value="Genomic_DNA"/>
</dbReference>
<evidence type="ECO:0000313" key="3">
    <source>
        <dbReference type="Proteomes" id="UP000592180"/>
    </source>
</evidence>